<evidence type="ECO:0000313" key="3">
    <source>
        <dbReference type="EMBL" id="GEA29076.1"/>
    </source>
</evidence>
<accession>A0A5J4FCN4</accession>
<keyword evidence="1" id="KW-0238">DNA-binding</keyword>
<protein>
    <recommendedName>
        <fullName evidence="2">Cas12f1-like TNB domain-containing protein</fullName>
    </recommendedName>
</protein>
<reference evidence="3 4" key="1">
    <citation type="journal article" date="2019" name="FEMS Microbiol. Lett.">
        <title>A novel salt-tolerant genotype illuminates the sucrose gene evolution in freshwater bloom-forming cyanobacterium Microcystis aeruginosa.</title>
        <authorList>
            <person name="Tanabe Y."/>
            <person name="Yamaguchi H."/>
            <person name="Sano T."/>
            <person name="Kawachi M."/>
        </authorList>
    </citation>
    <scope>NUCLEOTIDE SEQUENCE [LARGE SCALE GENOMIC DNA]</scope>
    <source>
        <strain evidence="3 4">NIES-4325</strain>
    </source>
</reference>
<sequence>MLLNFLDYKLEREGGKLVKVDRFYPSTKLCSCCGFKNDSLTLSIREWICPECKTHHDRDENAAKNLRQEGMRILSTNTDGQSEFQAWGETVRLFGTCTQKRVSMNQESPVTASA</sequence>
<dbReference type="GO" id="GO:0003677">
    <property type="term" value="F:DNA binding"/>
    <property type="evidence" value="ECO:0007669"/>
    <property type="project" value="UniProtKB-KW"/>
</dbReference>
<comment type="caution">
    <text evidence="3">The sequence shown here is derived from an EMBL/GenBank/DDBJ whole genome shotgun (WGS) entry which is preliminary data.</text>
</comment>
<dbReference type="AlphaFoldDB" id="A0A5J4FCN4"/>
<evidence type="ECO:0000256" key="1">
    <source>
        <dbReference type="ARBA" id="ARBA00023125"/>
    </source>
</evidence>
<organism evidence="3 4">
    <name type="scientific">Microcystis aeruginosa NIES-4325</name>
    <dbReference type="NCBI Taxonomy" id="2569534"/>
    <lineage>
        <taxon>Bacteria</taxon>
        <taxon>Bacillati</taxon>
        <taxon>Cyanobacteriota</taxon>
        <taxon>Cyanophyceae</taxon>
        <taxon>Oscillatoriophycideae</taxon>
        <taxon>Chroococcales</taxon>
        <taxon>Microcystaceae</taxon>
        <taxon>Microcystis</taxon>
    </lineage>
</organism>
<evidence type="ECO:0000313" key="4">
    <source>
        <dbReference type="Proteomes" id="UP000376575"/>
    </source>
</evidence>
<evidence type="ECO:0000259" key="2">
    <source>
        <dbReference type="Pfam" id="PF07282"/>
    </source>
</evidence>
<gene>
    <name evidence="3" type="ORF">MiAbW_03658</name>
</gene>
<feature type="domain" description="Cas12f1-like TNB" evidence="2">
    <location>
        <begin position="2"/>
        <end position="66"/>
    </location>
</feature>
<name>A0A5J4FCN4_MICAE</name>
<dbReference type="Proteomes" id="UP000376575">
    <property type="component" value="Unassembled WGS sequence"/>
</dbReference>
<dbReference type="InterPro" id="IPR010095">
    <property type="entry name" value="Cas12f1-like_TNB"/>
</dbReference>
<dbReference type="Pfam" id="PF07282">
    <property type="entry name" value="Cas12f1-like_TNB"/>
    <property type="match status" value="1"/>
</dbReference>
<dbReference type="EMBL" id="BJKP01000115">
    <property type="protein sequence ID" value="GEA29076.1"/>
    <property type="molecule type" value="Genomic_DNA"/>
</dbReference>
<proteinExistence type="predicted"/>